<dbReference type="InterPro" id="IPR013785">
    <property type="entry name" value="Aldolase_TIM"/>
</dbReference>
<dbReference type="GO" id="GO:0051536">
    <property type="term" value="F:iron-sulfur cluster binding"/>
    <property type="evidence" value="ECO:0007669"/>
    <property type="project" value="UniProtKB-KW"/>
</dbReference>
<keyword evidence="2" id="KW-0949">S-adenosyl-L-methionine</keyword>
<gene>
    <name evidence="7" type="ORF">HKB16_03040</name>
</gene>
<accession>A0A7Y0XAJ9</accession>
<dbReference type="EMBL" id="JABCLB010000331">
    <property type="protein sequence ID" value="NMU81850.1"/>
    <property type="molecule type" value="Genomic_DNA"/>
</dbReference>
<dbReference type="PANTHER" id="PTHR11228">
    <property type="entry name" value="RADICAL SAM DOMAIN PROTEIN"/>
    <property type="match status" value="1"/>
</dbReference>
<evidence type="ECO:0000256" key="4">
    <source>
        <dbReference type="ARBA" id="ARBA00023004"/>
    </source>
</evidence>
<dbReference type="Pfam" id="PF04055">
    <property type="entry name" value="Radical_SAM"/>
    <property type="match status" value="1"/>
</dbReference>
<dbReference type="SFLD" id="SFLDS00029">
    <property type="entry name" value="Radical_SAM"/>
    <property type="match status" value="1"/>
</dbReference>
<sequence>MQHLKYIPGDNRFIYKGQCSDIQLAQVVWHITGACKLNCAYCFAPPKDQVFCISRIEDVLSCFKEFNVQKIDVSGGEPLLYKELPTICNSLVEAGIHLTLTTSGLGTRRNIDWLLDSVELFQRIIFSLDSIEKEKHNLVRGHDRAFDSVINLIEKVKDRGGLVRINTVITNILENDEELGKFSSYIRQLEPKEWCVIEPKIVESNENFFMGDFAATKINIDKIMSKINSEYDRVIFRKSDDYSKYYILQPDCAFQLHSKSGTPSFSIDFNRNNLELIKCKIKENDIILPIDKG</sequence>
<evidence type="ECO:0000256" key="2">
    <source>
        <dbReference type="ARBA" id="ARBA00022691"/>
    </source>
</evidence>
<keyword evidence="3" id="KW-0479">Metal-binding</keyword>
<dbReference type="SFLD" id="SFLDG01067">
    <property type="entry name" value="SPASM/twitch_domain_containing"/>
    <property type="match status" value="1"/>
</dbReference>
<dbReference type="CDD" id="cd01335">
    <property type="entry name" value="Radical_SAM"/>
    <property type="match status" value="1"/>
</dbReference>
<dbReference type="InterPro" id="IPR050377">
    <property type="entry name" value="Radical_SAM_PqqE_MftC-like"/>
</dbReference>
<feature type="domain" description="Radical SAM core" evidence="6">
    <location>
        <begin position="19"/>
        <end position="251"/>
    </location>
</feature>
<reference evidence="7 8" key="1">
    <citation type="submission" date="2020-04" db="EMBL/GenBank/DDBJ databases">
        <title>Whole-genome sequencing of Vibrio spp. from China reveals different genetic environments of blaCTX-M-14 among diverse lineages.</title>
        <authorList>
            <person name="Zheng Z."/>
            <person name="Ye L."/>
            <person name="Chen S."/>
        </authorList>
    </citation>
    <scope>NUCLEOTIDE SEQUENCE [LARGE SCALE GENOMIC DNA]</scope>
    <source>
        <strain evidence="7 8">Vb0551</strain>
    </source>
</reference>
<dbReference type="GO" id="GO:0046872">
    <property type="term" value="F:metal ion binding"/>
    <property type="evidence" value="ECO:0007669"/>
    <property type="project" value="UniProtKB-KW"/>
</dbReference>
<evidence type="ECO:0000313" key="8">
    <source>
        <dbReference type="Proteomes" id="UP000518904"/>
    </source>
</evidence>
<protein>
    <submittedName>
        <fullName evidence="7">Radical SAM protein</fullName>
    </submittedName>
</protein>
<dbReference type="InterPro" id="IPR007197">
    <property type="entry name" value="rSAM"/>
</dbReference>
<evidence type="ECO:0000313" key="7">
    <source>
        <dbReference type="EMBL" id="NMU81850.1"/>
    </source>
</evidence>
<evidence type="ECO:0000256" key="5">
    <source>
        <dbReference type="ARBA" id="ARBA00023014"/>
    </source>
</evidence>
<dbReference type="PROSITE" id="PS51257">
    <property type="entry name" value="PROKAR_LIPOPROTEIN"/>
    <property type="match status" value="1"/>
</dbReference>
<keyword evidence="4" id="KW-0408">Iron</keyword>
<name>A0A7Y0XAJ9_VIBPH</name>
<keyword evidence="5" id="KW-0411">Iron-sulfur</keyword>
<dbReference type="Proteomes" id="UP000518904">
    <property type="component" value="Unassembled WGS sequence"/>
</dbReference>
<dbReference type="AlphaFoldDB" id="A0A7Y0XAJ9"/>
<dbReference type="RefSeq" id="WP_141180431.1">
    <property type="nucleotide sequence ID" value="NZ_CP041202.1"/>
</dbReference>
<evidence type="ECO:0000256" key="3">
    <source>
        <dbReference type="ARBA" id="ARBA00022723"/>
    </source>
</evidence>
<dbReference type="GO" id="GO:0003824">
    <property type="term" value="F:catalytic activity"/>
    <property type="evidence" value="ECO:0007669"/>
    <property type="project" value="InterPro"/>
</dbReference>
<comment type="cofactor">
    <cofactor evidence="1">
        <name>[4Fe-4S] cluster</name>
        <dbReference type="ChEBI" id="CHEBI:49883"/>
    </cofactor>
</comment>
<dbReference type="PANTHER" id="PTHR11228:SF7">
    <property type="entry name" value="PQQA PEPTIDE CYCLASE"/>
    <property type="match status" value="1"/>
</dbReference>
<dbReference type="Gene3D" id="3.20.20.70">
    <property type="entry name" value="Aldolase class I"/>
    <property type="match status" value="1"/>
</dbReference>
<dbReference type="PROSITE" id="PS51918">
    <property type="entry name" value="RADICAL_SAM"/>
    <property type="match status" value="1"/>
</dbReference>
<evidence type="ECO:0000259" key="6">
    <source>
        <dbReference type="PROSITE" id="PS51918"/>
    </source>
</evidence>
<evidence type="ECO:0000256" key="1">
    <source>
        <dbReference type="ARBA" id="ARBA00001966"/>
    </source>
</evidence>
<proteinExistence type="predicted"/>
<comment type="caution">
    <text evidence="7">The sequence shown here is derived from an EMBL/GenBank/DDBJ whole genome shotgun (WGS) entry which is preliminary data.</text>
</comment>
<dbReference type="InterPro" id="IPR058240">
    <property type="entry name" value="rSAM_sf"/>
</dbReference>
<dbReference type="SUPFAM" id="SSF102114">
    <property type="entry name" value="Radical SAM enzymes"/>
    <property type="match status" value="1"/>
</dbReference>
<organism evidence="7 8">
    <name type="scientific">Vibrio parahaemolyticus</name>
    <dbReference type="NCBI Taxonomy" id="670"/>
    <lineage>
        <taxon>Bacteria</taxon>
        <taxon>Pseudomonadati</taxon>
        <taxon>Pseudomonadota</taxon>
        <taxon>Gammaproteobacteria</taxon>
        <taxon>Vibrionales</taxon>
        <taxon>Vibrionaceae</taxon>
        <taxon>Vibrio</taxon>
    </lineage>
</organism>